<evidence type="ECO:0000313" key="4">
    <source>
        <dbReference type="Proteomes" id="UP000077755"/>
    </source>
</evidence>
<dbReference type="PANTHER" id="PTHR33924">
    <property type="entry name" value="CATION-TRANSPORTING ATPASE"/>
    <property type="match status" value="1"/>
</dbReference>
<organism evidence="3 4">
    <name type="scientific">Daucus carota subsp. sativus</name>
    <name type="common">Carrot</name>
    <dbReference type="NCBI Taxonomy" id="79200"/>
    <lineage>
        <taxon>Eukaryota</taxon>
        <taxon>Viridiplantae</taxon>
        <taxon>Streptophyta</taxon>
        <taxon>Embryophyta</taxon>
        <taxon>Tracheophyta</taxon>
        <taxon>Spermatophyta</taxon>
        <taxon>Magnoliopsida</taxon>
        <taxon>eudicotyledons</taxon>
        <taxon>Gunneridae</taxon>
        <taxon>Pentapetalae</taxon>
        <taxon>asterids</taxon>
        <taxon>campanulids</taxon>
        <taxon>Apiales</taxon>
        <taxon>Apiaceae</taxon>
        <taxon>Apioideae</taxon>
        <taxon>Scandiceae</taxon>
        <taxon>Daucinae</taxon>
        <taxon>Daucus</taxon>
        <taxon>Daucus sect. Daucus</taxon>
    </lineage>
</organism>
<keyword evidence="1" id="KW-0175">Coiled coil</keyword>
<evidence type="ECO:0000256" key="1">
    <source>
        <dbReference type="SAM" id="Coils"/>
    </source>
</evidence>
<protein>
    <submittedName>
        <fullName evidence="3">Uncharacterized protein</fullName>
    </submittedName>
</protein>
<reference evidence="3" key="1">
    <citation type="journal article" date="2016" name="Nat. Genet.">
        <title>A high-quality carrot genome assembly provides new insights into carotenoid accumulation and asterid genome evolution.</title>
        <authorList>
            <person name="Iorizzo M."/>
            <person name="Ellison S."/>
            <person name="Senalik D."/>
            <person name="Zeng P."/>
            <person name="Satapoomin P."/>
            <person name="Huang J."/>
            <person name="Bowman M."/>
            <person name="Iovene M."/>
            <person name="Sanseverino W."/>
            <person name="Cavagnaro P."/>
            <person name="Yildiz M."/>
            <person name="Macko-Podgorni A."/>
            <person name="Moranska E."/>
            <person name="Grzebelus E."/>
            <person name="Grzebelus D."/>
            <person name="Ashrafi H."/>
            <person name="Zheng Z."/>
            <person name="Cheng S."/>
            <person name="Spooner D."/>
            <person name="Van Deynze A."/>
            <person name="Simon P."/>
        </authorList>
    </citation>
    <scope>NUCLEOTIDE SEQUENCE</scope>
    <source>
        <tissue evidence="3">Leaf</tissue>
    </source>
</reference>
<sequence length="560" mass="62391">MGDNYCKGGVSDKSSLIPRSELKSMAGEKRGFGDVGERSELEQNKRVKMKDLESVFRSEIQVDNTSYTKSWINRHATEISYDKGNVTMNPDAIQLTEMTKGTSQPIVGSSTTALDLNAKVDMTNLDNDNTPCADDAHDQNTDFKLNVDKSRDVGFDLNVEDDSSSANHDLNLIDDLECGSTCGPMEKKDPLKVWKEMKQNGFMSSSHGGVPIPKPRGRKSKADTLKKKMEIARKEQVDRFARVAAPSGLLNGLNPGIINHVRNSKQVHSIIEALVRSERGDNIQNGNKEENVQMRTERIESTEAREGRNLNLSRMKRYNLCHEEGILNNASRFKQTNDSRISSENTRGINVSSMNHGIQLALLYSSSTTMVLQNMSTQCDEDATDFSSVSSLSFKVANVASQWLELLQLDIKGRLGALRRSKKRVRAVIQTELPLLISRELSHNQENDPYVTRISDPNSSAEMHKARWNALFSQMEKALSEEEIQLENWLNQVKEMQLQCDRGLSQNTGAPGLQQQGISGTDCRIENPKDSERVLAVRAAAAAFYSTCNFSQSVGNSPCF</sequence>
<evidence type="ECO:0000313" key="3">
    <source>
        <dbReference type="EMBL" id="WOH01268.1"/>
    </source>
</evidence>
<gene>
    <name evidence="3" type="ORF">DCAR_0520650</name>
</gene>
<proteinExistence type="predicted"/>
<feature type="coiled-coil region" evidence="1">
    <location>
        <begin position="472"/>
        <end position="499"/>
    </location>
</feature>
<feature type="region of interest" description="Disordered" evidence="2">
    <location>
        <begin position="202"/>
        <end position="222"/>
    </location>
</feature>
<dbReference type="PANTHER" id="PTHR33924:SF5">
    <property type="entry name" value="CATION-TRANSPORTING ATPASE"/>
    <property type="match status" value="1"/>
</dbReference>
<accession>A0AAF1B1P3</accession>
<dbReference type="Proteomes" id="UP000077755">
    <property type="component" value="Chromosome 5"/>
</dbReference>
<evidence type="ECO:0000256" key="2">
    <source>
        <dbReference type="SAM" id="MobiDB-lite"/>
    </source>
</evidence>
<reference evidence="3" key="2">
    <citation type="submission" date="2022-03" db="EMBL/GenBank/DDBJ databases">
        <title>Draft title - Genomic analysis of global carrot germplasm unveils the trajectory of domestication and the origin of high carotenoid orange carrot.</title>
        <authorList>
            <person name="Iorizzo M."/>
            <person name="Ellison S."/>
            <person name="Senalik D."/>
            <person name="Macko-Podgorni A."/>
            <person name="Grzebelus D."/>
            <person name="Bostan H."/>
            <person name="Rolling W."/>
            <person name="Curaba J."/>
            <person name="Simon P."/>
        </authorList>
    </citation>
    <scope>NUCLEOTIDE SEQUENCE</scope>
    <source>
        <tissue evidence="3">Leaf</tissue>
    </source>
</reference>
<keyword evidence="4" id="KW-1185">Reference proteome</keyword>
<name>A0AAF1B1P3_DAUCS</name>
<dbReference type="EMBL" id="CP093347">
    <property type="protein sequence ID" value="WOH01268.1"/>
    <property type="molecule type" value="Genomic_DNA"/>
</dbReference>
<dbReference type="AlphaFoldDB" id="A0AAF1B1P3"/>